<accession>A0ABV2UA89</accession>
<feature type="domain" description="ABC transporter" evidence="4">
    <location>
        <begin position="21"/>
        <end position="261"/>
    </location>
</feature>
<keyword evidence="3 5" id="KW-0067">ATP-binding</keyword>
<evidence type="ECO:0000259" key="4">
    <source>
        <dbReference type="PROSITE" id="PS50893"/>
    </source>
</evidence>
<dbReference type="PANTHER" id="PTHR45772">
    <property type="entry name" value="CONSERVED COMPONENT OF ABC TRANSPORTER FOR NATURAL AMINO ACIDS-RELATED"/>
    <property type="match status" value="1"/>
</dbReference>
<keyword evidence="2" id="KW-0547">Nucleotide-binding</keyword>
<evidence type="ECO:0000313" key="6">
    <source>
        <dbReference type="Proteomes" id="UP001550044"/>
    </source>
</evidence>
<dbReference type="Pfam" id="PF00005">
    <property type="entry name" value="ABC_tran"/>
    <property type="match status" value="1"/>
</dbReference>
<dbReference type="Proteomes" id="UP001550044">
    <property type="component" value="Unassembled WGS sequence"/>
</dbReference>
<gene>
    <name evidence="5" type="ORF">ABZV61_16455</name>
</gene>
<protein>
    <submittedName>
        <fullName evidence="5">ABC transporter ATP-binding protein</fullName>
    </submittedName>
</protein>
<comment type="caution">
    <text evidence="5">The sequence shown here is derived from an EMBL/GenBank/DDBJ whole genome shotgun (WGS) entry which is preliminary data.</text>
</comment>
<proteinExistence type="predicted"/>
<dbReference type="PANTHER" id="PTHR45772:SF3">
    <property type="entry name" value="ABC TRANSPORTER ATP-BINDING PROTEIN"/>
    <property type="match status" value="1"/>
</dbReference>
<keyword evidence="6" id="KW-1185">Reference proteome</keyword>
<organism evidence="5 6">
    <name type="scientific">Streptomyces sp. 900116325</name>
    <dbReference type="NCBI Taxonomy" id="3154295"/>
    <lineage>
        <taxon>Bacteria</taxon>
        <taxon>Bacillati</taxon>
        <taxon>Actinomycetota</taxon>
        <taxon>Actinomycetes</taxon>
        <taxon>Kitasatosporales</taxon>
        <taxon>Streptomycetaceae</taxon>
        <taxon>Streptomyces</taxon>
    </lineage>
</organism>
<dbReference type="InterPro" id="IPR051120">
    <property type="entry name" value="ABC_AA/LPS_Transport"/>
</dbReference>
<dbReference type="SMART" id="SM00382">
    <property type="entry name" value="AAA"/>
    <property type="match status" value="1"/>
</dbReference>
<dbReference type="InterPro" id="IPR032823">
    <property type="entry name" value="BCA_ABC_TP_C"/>
</dbReference>
<sequence>MTAPGITTEHGSRARSTAPVLRLTGLGWGVGGATIVEDITLDVREGEFLAFIGPNGAGKTSLFNLISGLTTATSGTIALDGTDMTGRPAHARARRGIGRTFQTSSLWPGMSVADHVRLAAQAARGGSYRLWRRASPYTDDVHGVLERTGLGHRAGALASELSHGEKRKLELAVLLVGEPRLMLLDEPMAGVSAEEVPALTELIRTLHRDEGRTVLMVEHHMDVLLGLADRLAVMHHGRLLALDTPEAVTADPTVQQAYLGEGL</sequence>
<dbReference type="SUPFAM" id="SSF52540">
    <property type="entry name" value="P-loop containing nucleoside triphosphate hydrolases"/>
    <property type="match status" value="1"/>
</dbReference>
<evidence type="ECO:0000256" key="1">
    <source>
        <dbReference type="ARBA" id="ARBA00022448"/>
    </source>
</evidence>
<dbReference type="InterPro" id="IPR017871">
    <property type="entry name" value="ABC_transporter-like_CS"/>
</dbReference>
<dbReference type="InterPro" id="IPR003439">
    <property type="entry name" value="ABC_transporter-like_ATP-bd"/>
</dbReference>
<dbReference type="InterPro" id="IPR027417">
    <property type="entry name" value="P-loop_NTPase"/>
</dbReference>
<dbReference type="InterPro" id="IPR003593">
    <property type="entry name" value="AAA+_ATPase"/>
</dbReference>
<evidence type="ECO:0000256" key="3">
    <source>
        <dbReference type="ARBA" id="ARBA00022840"/>
    </source>
</evidence>
<dbReference type="RefSeq" id="WP_356669180.1">
    <property type="nucleotide sequence ID" value="NZ_JBEXEF010000003.1"/>
</dbReference>
<name>A0ABV2UA89_9ACTN</name>
<keyword evidence="1" id="KW-0813">Transport</keyword>
<dbReference type="Gene3D" id="3.40.50.300">
    <property type="entry name" value="P-loop containing nucleotide triphosphate hydrolases"/>
    <property type="match status" value="1"/>
</dbReference>
<evidence type="ECO:0000313" key="5">
    <source>
        <dbReference type="EMBL" id="MET8434359.1"/>
    </source>
</evidence>
<evidence type="ECO:0000256" key="2">
    <source>
        <dbReference type="ARBA" id="ARBA00022741"/>
    </source>
</evidence>
<dbReference type="GO" id="GO:0005524">
    <property type="term" value="F:ATP binding"/>
    <property type="evidence" value="ECO:0007669"/>
    <property type="project" value="UniProtKB-KW"/>
</dbReference>
<dbReference type="PROSITE" id="PS50893">
    <property type="entry name" value="ABC_TRANSPORTER_2"/>
    <property type="match status" value="1"/>
</dbReference>
<dbReference type="PROSITE" id="PS00211">
    <property type="entry name" value="ABC_TRANSPORTER_1"/>
    <property type="match status" value="1"/>
</dbReference>
<dbReference type="Pfam" id="PF12399">
    <property type="entry name" value="BCA_ABC_TP_C"/>
    <property type="match status" value="1"/>
</dbReference>
<dbReference type="CDD" id="cd03219">
    <property type="entry name" value="ABC_Mj1267_LivG_branched"/>
    <property type="match status" value="1"/>
</dbReference>
<reference evidence="5 6" key="1">
    <citation type="submission" date="2024-06" db="EMBL/GenBank/DDBJ databases">
        <title>The Natural Products Discovery Center: Release of the First 8490 Sequenced Strains for Exploring Actinobacteria Biosynthetic Diversity.</title>
        <authorList>
            <person name="Kalkreuter E."/>
            <person name="Kautsar S.A."/>
            <person name="Yang D."/>
            <person name="Bader C.D."/>
            <person name="Teijaro C.N."/>
            <person name="Fluegel L."/>
            <person name="Davis C.M."/>
            <person name="Simpson J.R."/>
            <person name="Lauterbach L."/>
            <person name="Steele A.D."/>
            <person name="Gui C."/>
            <person name="Meng S."/>
            <person name="Li G."/>
            <person name="Viehrig K."/>
            <person name="Ye F."/>
            <person name="Su P."/>
            <person name="Kiefer A.F."/>
            <person name="Nichols A."/>
            <person name="Cepeda A.J."/>
            <person name="Yan W."/>
            <person name="Fan B."/>
            <person name="Jiang Y."/>
            <person name="Adhikari A."/>
            <person name="Zheng C.-J."/>
            <person name="Schuster L."/>
            <person name="Cowan T.M."/>
            <person name="Smanski M.J."/>
            <person name="Chevrette M.G."/>
            <person name="De Carvalho L.P.S."/>
            <person name="Shen B."/>
        </authorList>
    </citation>
    <scope>NUCLEOTIDE SEQUENCE [LARGE SCALE GENOMIC DNA]</scope>
    <source>
        <strain evidence="5 6">NPDC005137</strain>
    </source>
</reference>
<dbReference type="EMBL" id="JBEXIP010000011">
    <property type="protein sequence ID" value="MET8434359.1"/>
    <property type="molecule type" value="Genomic_DNA"/>
</dbReference>